<reference evidence="2" key="2">
    <citation type="submission" date="2020-09" db="EMBL/GenBank/DDBJ databases">
        <authorList>
            <person name="Sun Q."/>
            <person name="Kim S."/>
        </authorList>
    </citation>
    <scope>NUCLEOTIDE SEQUENCE</scope>
    <source>
        <strain evidence="2">KCTC 32501</strain>
    </source>
</reference>
<keyword evidence="1" id="KW-1133">Transmembrane helix</keyword>
<evidence type="ECO:0000256" key="1">
    <source>
        <dbReference type="SAM" id="Phobius"/>
    </source>
</evidence>
<keyword evidence="1" id="KW-0812">Transmembrane</keyword>
<name>A0A8J3CL57_9BURK</name>
<comment type="caution">
    <text evidence="2">The sequence shown here is derived from an EMBL/GenBank/DDBJ whole genome shotgun (WGS) entry which is preliminary data.</text>
</comment>
<proteinExistence type="predicted"/>
<evidence type="ECO:0000313" key="3">
    <source>
        <dbReference type="Proteomes" id="UP000614287"/>
    </source>
</evidence>
<gene>
    <name evidence="2" type="ORF">GCM10009007_01920</name>
</gene>
<organism evidence="2 3">
    <name type="scientific">Formosimonas limnophila</name>
    <dbReference type="NCBI Taxonomy" id="1384487"/>
    <lineage>
        <taxon>Bacteria</taxon>
        <taxon>Pseudomonadati</taxon>
        <taxon>Pseudomonadota</taxon>
        <taxon>Betaproteobacteria</taxon>
        <taxon>Burkholderiales</taxon>
        <taxon>Burkholderiaceae</taxon>
        <taxon>Formosimonas</taxon>
    </lineage>
</organism>
<feature type="transmembrane region" description="Helical" evidence="1">
    <location>
        <begin position="94"/>
        <end position="112"/>
    </location>
</feature>
<protein>
    <submittedName>
        <fullName evidence="2">Uncharacterized protein</fullName>
    </submittedName>
</protein>
<dbReference type="Proteomes" id="UP000614287">
    <property type="component" value="Unassembled WGS sequence"/>
</dbReference>
<evidence type="ECO:0000313" key="2">
    <source>
        <dbReference type="EMBL" id="GHA65078.1"/>
    </source>
</evidence>
<reference evidence="2" key="1">
    <citation type="journal article" date="2014" name="Int. J. Syst. Evol. Microbiol.">
        <title>Complete genome sequence of Corynebacterium casei LMG S-19264T (=DSM 44701T), isolated from a smear-ripened cheese.</title>
        <authorList>
            <consortium name="US DOE Joint Genome Institute (JGI-PGF)"/>
            <person name="Walter F."/>
            <person name="Albersmeier A."/>
            <person name="Kalinowski J."/>
            <person name="Ruckert C."/>
        </authorList>
    </citation>
    <scope>NUCLEOTIDE SEQUENCE</scope>
    <source>
        <strain evidence="2">KCTC 32501</strain>
    </source>
</reference>
<dbReference type="EMBL" id="BMZG01000001">
    <property type="protein sequence ID" value="GHA65078.1"/>
    <property type="molecule type" value="Genomic_DNA"/>
</dbReference>
<dbReference type="AlphaFoldDB" id="A0A8J3CL57"/>
<keyword evidence="3" id="KW-1185">Reference proteome</keyword>
<sequence length="141" mass="16314">MVKLLKYLWALPITVLGLLLLLLALPSRPHVARLRIGQTSALCAWGGWLSSWLRKHPLGAMSAASIGHVVIARNARQLCWSGAHELEHVRQTELWGIFMPFAYVLNGLWQLVRGKRFYRDNYFEVAAYRFGPERFDRRDKR</sequence>
<keyword evidence="1" id="KW-0472">Membrane</keyword>
<accession>A0A8J3CL57</accession>